<evidence type="ECO:0000313" key="3">
    <source>
        <dbReference type="Proteomes" id="UP000239001"/>
    </source>
</evidence>
<proteinExistence type="predicted"/>
<dbReference type="Pfam" id="PF07466">
    <property type="entry name" value="DUF1517"/>
    <property type="match status" value="1"/>
</dbReference>
<dbReference type="AlphaFoldDB" id="A0A2T1LXB9"/>
<dbReference type="PANTHER" id="PTHR33975:SF2">
    <property type="entry name" value="MYELIN-ASSOCIATED OLIGODENDROCYTE BASIC PROTEIN"/>
    <property type="match status" value="1"/>
</dbReference>
<evidence type="ECO:0000256" key="1">
    <source>
        <dbReference type="SAM" id="Phobius"/>
    </source>
</evidence>
<organism evidence="2 3">
    <name type="scientific">Aphanothece hegewaldii CCALA 016</name>
    <dbReference type="NCBI Taxonomy" id="2107694"/>
    <lineage>
        <taxon>Bacteria</taxon>
        <taxon>Bacillati</taxon>
        <taxon>Cyanobacteriota</taxon>
        <taxon>Cyanophyceae</taxon>
        <taxon>Oscillatoriophycideae</taxon>
        <taxon>Chroococcales</taxon>
        <taxon>Aphanothecaceae</taxon>
        <taxon>Aphanothece</taxon>
    </lineage>
</organism>
<dbReference type="InterPro" id="IPR010903">
    <property type="entry name" value="DUF1517"/>
</dbReference>
<evidence type="ECO:0008006" key="4">
    <source>
        <dbReference type="Google" id="ProtNLM"/>
    </source>
</evidence>
<evidence type="ECO:0000313" key="2">
    <source>
        <dbReference type="EMBL" id="PSF36830.1"/>
    </source>
</evidence>
<reference evidence="2 3" key="1">
    <citation type="submission" date="2018-03" db="EMBL/GenBank/DDBJ databases">
        <title>The ancient ancestry and fast evolution of plastids.</title>
        <authorList>
            <person name="Moore K.R."/>
            <person name="Magnabosco C."/>
            <person name="Momper L."/>
            <person name="Gold D.A."/>
            <person name="Bosak T."/>
            <person name="Fournier G.P."/>
        </authorList>
    </citation>
    <scope>NUCLEOTIDE SEQUENCE [LARGE SCALE GENOMIC DNA]</scope>
    <source>
        <strain evidence="2 3">CCALA 016</strain>
    </source>
</reference>
<dbReference type="Proteomes" id="UP000239001">
    <property type="component" value="Unassembled WGS sequence"/>
</dbReference>
<keyword evidence="1" id="KW-0472">Membrane</keyword>
<dbReference type="PANTHER" id="PTHR33975">
    <property type="entry name" value="MYELIN-ASSOCIATED OLIGODENDROCYTE BASIC PROTEIN"/>
    <property type="match status" value="1"/>
</dbReference>
<dbReference type="PIRSF" id="PIRSF037221">
    <property type="entry name" value="DUF1517"/>
    <property type="match status" value="1"/>
</dbReference>
<dbReference type="InterPro" id="IPR053023">
    <property type="entry name" value="FLAP_modulator"/>
</dbReference>
<feature type="transmembrane region" description="Helical" evidence="1">
    <location>
        <begin position="85"/>
        <end position="111"/>
    </location>
</feature>
<gene>
    <name evidence="2" type="ORF">C7H19_12755</name>
</gene>
<dbReference type="OrthoDB" id="459043at2"/>
<name>A0A2T1LXB9_9CHRO</name>
<sequence>MINELLFKLRSVIKPLLKPLIAAGLLISLTLGHPSESLAAGSGGRMGGGGFSSPRMAPTRTYQPAPSGGYGYGYGYGGGGYGLPFVLPLFFGGGGSLFTVLVFFAIAGFLIRTIRSSGVVGDGYTMDSPTTTVSVAKVQVGLLSSARYLQKELNQIAQTADTSSATGRAELLQESTLALLRHPEYWIYGATDSAQAALNSAEAKFNQWSLAERSKYRAETLSNMNNQLKQASQNALLGAGGELVHIDEDNGEYIIATIIVGVEGRLELPPVRDSQDLQTVVRQLGSIGSDRLLAVEVLWSPQAEGDVLTKDDIIAQYPNLTLV</sequence>
<protein>
    <recommendedName>
        <fullName evidence="4">DUF1517 domain-containing protein</fullName>
    </recommendedName>
</protein>
<keyword evidence="1" id="KW-1133">Transmembrane helix</keyword>
<dbReference type="RefSeq" id="WP_106457261.1">
    <property type="nucleotide sequence ID" value="NZ_PXOH01000012.1"/>
</dbReference>
<reference evidence="2 3" key="2">
    <citation type="submission" date="2018-03" db="EMBL/GenBank/DDBJ databases">
        <authorList>
            <person name="Keele B.F."/>
        </authorList>
    </citation>
    <scope>NUCLEOTIDE SEQUENCE [LARGE SCALE GENOMIC DNA]</scope>
    <source>
        <strain evidence="2 3">CCALA 016</strain>
    </source>
</reference>
<accession>A0A2T1LXB9</accession>
<dbReference type="EMBL" id="PXOH01000012">
    <property type="protein sequence ID" value="PSF36830.1"/>
    <property type="molecule type" value="Genomic_DNA"/>
</dbReference>
<comment type="caution">
    <text evidence="2">The sequence shown here is derived from an EMBL/GenBank/DDBJ whole genome shotgun (WGS) entry which is preliminary data.</text>
</comment>
<keyword evidence="1" id="KW-0812">Transmembrane</keyword>
<keyword evidence="3" id="KW-1185">Reference proteome</keyword>